<dbReference type="OrthoDB" id="225201at2"/>
<dbReference type="AlphaFoldDB" id="A0A5C5WWR0"/>
<keyword evidence="1" id="KW-1133">Transmembrane helix</keyword>
<keyword evidence="1" id="KW-0472">Membrane</keyword>
<dbReference type="RefSeq" id="WP_146514671.1">
    <property type="nucleotide sequence ID" value="NZ_SJPI01000001.1"/>
</dbReference>
<keyword evidence="1" id="KW-0812">Transmembrane</keyword>
<keyword evidence="3" id="KW-1185">Reference proteome</keyword>
<evidence type="ECO:0000313" key="3">
    <source>
        <dbReference type="Proteomes" id="UP000316598"/>
    </source>
</evidence>
<dbReference type="Proteomes" id="UP000316598">
    <property type="component" value="Unassembled WGS sequence"/>
</dbReference>
<feature type="transmembrane region" description="Helical" evidence="1">
    <location>
        <begin position="212"/>
        <end position="229"/>
    </location>
</feature>
<evidence type="ECO:0000313" key="2">
    <source>
        <dbReference type="EMBL" id="TWT54659.1"/>
    </source>
</evidence>
<comment type="caution">
    <text evidence="2">The sequence shown here is derived from an EMBL/GenBank/DDBJ whole genome shotgun (WGS) entry which is preliminary data.</text>
</comment>
<evidence type="ECO:0000256" key="1">
    <source>
        <dbReference type="SAM" id="Phobius"/>
    </source>
</evidence>
<feature type="transmembrane region" description="Helical" evidence="1">
    <location>
        <begin position="235"/>
        <end position="252"/>
    </location>
</feature>
<sequence length="259" mass="28343">MTECLPVGLVCTATALFDRPWSGRHAIAGLAAGWHRNTRARILDAGDIQCEVQISNLGNKTSASQTLSYGRCYKDLLQSYDGNVGDMRIVPGIDHERQTIPFDSPSLANSTGLLSRLRPQACWFSVDQGSLVLGQPQFVYSEQPRVGNLAHSAGAAGWVFTSDNHLIWRVKNACLHWLYEHGIVGLTSIIVVQIVFLSDAWHMRRRLSPEHFSVLCGLGGFASVMLVGSLVDTPALSSLAIAVAGLWWNLSVQNEETRT</sequence>
<protein>
    <submittedName>
        <fullName evidence="2">Uncharacterized protein</fullName>
    </submittedName>
</protein>
<accession>A0A5C5WWR0</accession>
<feature type="transmembrane region" description="Helical" evidence="1">
    <location>
        <begin position="177"/>
        <end position="200"/>
    </location>
</feature>
<gene>
    <name evidence="2" type="ORF">Pla22_23090</name>
</gene>
<dbReference type="EMBL" id="SJPI01000001">
    <property type="protein sequence ID" value="TWT54659.1"/>
    <property type="molecule type" value="Genomic_DNA"/>
</dbReference>
<organism evidence="2 3">
    <name type="scientific">Rubripirellula amarantea</name>
    <dbReference type="NCBI Taxonomy" id="2527999"/>
    <lineage>
        <taxon>Bacteria</taxon>
        <taxon>Pseudomonadati</taxon>
        <taxon>Planctomycetota</taxon>
        <taxon>Planctomycetia</taxon>
        <taxon>Pirellulales</taxon>
        <taxon>Pirellulaceae</taxon>
        <taxon>Rubripirellula</taxon>
    </lineage>
</organism>
<name>A0A5C5WWR0_9BACT</name>
<reference evidence="2 3" key="1">
    <citation type="submission" date="2019-02" db="EMBL/GenBank/DDBJ databases">
        <title>Deep-cultivation of Planctomycetes and their phenomic and genomic characterization uncovers novel biology.</title>
        <authorList>
            <person name="Wiegand S."/>
            <person name="Jogler M."/>
            <person name="Boedeker C."/>
            <person name="Pinto D."/>
            <person name="Vollmers J."/>
            <person name="Rivas-Marin E."/>
            <person name="Kohn T."/>
            <person name="Peeters S.H."/>
            <person name="Heuer A."/>
            <person name="Rast P."/>
            <person name="Oberbeckmann S."/>
            <person name="Bunk B."/>
            <person name="Jeske O."/>
            <person name="Meyerdierks A."/>
            <person name="Storesund J.E."/>
            <person name="Kallscheuer N."/>
            <person name="Luecker S."/>
            <person name="Lage O.M."/>
            <person name="Pohl T."/>
            <person name="Merkel B.J."/>
            <person name="Hornburger P."/>
            <person name="Mueller R.-W."/>
            <person name="Bruemmer F."/>
            <person name="Labrenz M."/>
            <person name="Spormann A.M."/>
            <person name="Op Den Camp H."/>
            <person name="Overmann J."/>
            <person name="Amann R."/>
            <person name="Jetten M.S.M."/>
            <person name="Mascher T."/>
            <person name="Medema M.H."/>
            <person name="Devos D.P."/>
            <person name="Kaster A.-K."/>
            <person name="Ovreas L."/>
            <person name="Rohde M."/>
            <person name="Galperin M.Y."/>
            <person name="Jogler C."/>
        </authorList>
    </citation>
    <scope>NUCLEOTIDE SEQUENCE [LARGE SCALE GENOMIC DNA]</scope>
    <source>
        <strain evidence="2 3">Pla22</strain>
    </source>
</reference>
<proteinExistence type="predicted"/>